<dbReference type="AlphaFoldDB" id="A0A1G4WRK2"/>
<proteinExistence type="predicted"/>
<dbReference type="EMBL" id="FMUB01000009">
    <property type="protein sequence ID" value="SCX28099.1"/>
    <property type="molecule type" value="Genomic_DNA"/>
</dbReference>
<evidence type="ECO:0000313" key="2">
    <source>
        <dbReference type="Proteomes" id="UP000199707"/>
    </source>
</evidence>
<name>A0A1G4WRK2_9MYCO</name>
<sequence length="61" mass="6939">MALNGSGRPPGDLAAYQIGYQMAQQRSGQRTHVQRKEVHLLDQNIVLVEEEMYIEEGTEHD</sequence>
<reference evidence="2" key="1">
    <citation type="submission" date="2016-10" db="EMBL/GenBank/DDBJ databases">
        <authorList>
            <person name="Varghese N."/>
            <person name="Submissions S."/>
        </authorList>
    </citation>
    <scope>NUCLEOTIDE SEQUENCE [LARGE SCALE GENOMIC DNA]</scope>
    <source>
        <strain evidence="2">UNC267MFSha1.1M11</strain>
    </source>
</reference>
<dbReference type="STRING" id="1502745.SAMN02799620_04523"/>
<gene>
    <name evidence="1" type="ORF">SAMN02799620_04523</name>
</gene>
<dbReference type="RefSeq" id="WP_139170116.1">
    <property type="nucleotide sequence ID" value="NZ_FMUB01000009.1"/>
</dbReference>
<organism evidence="1 2">
    <name type="scientific">Mycolicibacterium fluoranthenivorans</name>
    <dbReference type="NCBI Taxonomy" id="258505"/>
    <lineage>
        <taxon>Bacteria</taxon>
        <taxon>Bacillati</taxon>
        <taxon>Actinomycetota</taxon>
        <taxon>Actinomycetes</taxon>
        <taxon>Mycobacteriales</taxon>
        <taxon>Mycobacteriaceae</taxon>
        <taxon>Mycolicibacterium</taxon>
    </lineage>
</organism>
<protein>
    <submittedName>
        <fullName evidence="1">Uncharacterized protein</fullName>
    </submittedName>
</protein>
<dbReference type="Proteomes" id="UP000199707">
    <property type="component" value="Unassembled WGS sequence"/>
</dbReference>
<evidence type="ECO:0000313" key="1">
    <source>
        <dbReference type="EMBL" id="SCX28099.1"/>
    </source>
</evidence>
<accession>A0A1G4WRK2</accession>